<reference evidence="2 3" key="1">
    <citation type="submission" date="2021-06" db="EMBL/GenBank/DDBJ databases">
        <title>A haploid diamondback moth (Plutella xylostella L.) genome assembly resolves 31 chromosomes and identifies a diamide resistance mutation.</title>
        <authorList>
            <person name="Ward C.M."/>
            <person name="Perry K.D."/>
            <person name="Baker G."/>
            <person name="Powis K."/>
            <person name="Heckel D.G."/>
            <person name="Baxter S.W."/>
        </authorList>
    </citation>
    <scope>NUCLEOTIDE SEQUENCE [LARGE SCALE GENOMIC DNA]</scope>
    <source>
        <strain evidence="2 3">LV</strain>
        <tissue evidence="2">Single pupa</tissue>
    </source>
</reference>
<organism evidence="2 3">
    <name type="scientific">Plutella xylostella</name>
    <name type="common">Diamondback moth</name>
    <name type="synonym">Plutella maculipennis</name>
    <dbReference type="NCBI Taxonomy" id="51655"/>
    <lineage>
        <taxon>Eukaryota</taxon>
        <taxon>Metazoa</taxon>
        <taxon>Ecdysozoa</taxon>
        <taxon>Arthropoda</taxon>
        <taxon>Hexapoda</taxon>
        <taxon>Insecta</taxon>
        <taxon>Pterygota</taxon>
        <taxon>Neoptera</taxon>
        <taxon>Endopterygota</taxon>
        <taxon>Lepidoptera</taxon>
        <taxon>Glossata</taxon>
        <taxon>Ditrysia</taxon>
        <taxon>Yponomeutoidea</taxon>
        <taxon>Plutellidae</taxon>
        <taxon>Plutella</taxon>
    </lineage>
</organism>
<evidence type="ECO:0000313" key="2">
    <source>
        <dbReference type="EMBL" id="KAG7296616.1"/>
    </source>
</evidence>
<feature type="region of interest" description="Disordered" evidence="1">
    <location>
        <begin position="1"/>
        <end position="50"/>
    </location>
</feature>
<feature type="compositionally biased region" description="Basic and acidic residues" evidence="1">
    <location>
        <begin position="1"/>
        <end position="37"/>
    </location>
</feature>
<protein>
    <submittedName>
        <fullName evidence="2">Uncharacterized protein</fullName>
    </submittedName>
</protein>
<keyword evidence="3" id="KW-1185">Reference proteome</keyword>
<sequence length="104" mass="11503">MDQRHIQDSVPKTHFENKESKPFAEDPANGDRDREDDASGPDANAFNESREIRETVNDAAGCENKCDDGDDKVEDLYDPVEGAVPVIFGKDGNANERQHSVEAL</sequence>
<proteinExistence type="predicted"/>
<accession>A0ABQ7PUF6</accession>
<evidence type="ECO:0000256" key="1">
    <source>
        <dbReference type="SAM" id="MobiDB-lite"/>
    </source>
</evidence>
<evidence type="ECO:0000313" key="3">
    <source>
        <dbReference type="Proteomes" id="UP000823941"/>
    </source>
</evidence>
<dbReference type="Proteomes" id="UP000823941">
    <property type="component" value="Chromosome 28"/>
</dbReference>
<gene>
    <name evidence="2" type="ORF">JYU34_020430</name>
</gene>
<name>A0ABQ7PUF6_PLUXY</name>
<dbReference type="EMBL" id="JAHIBW010000028">
    <property type="protein sequence ID" value="KAG7296616.1"/>
    <property type="molecule type" value="Genomic_DNA"/>
</dbReference>
<comment type="caution">
    <text evidence="2">The sequence shown here is derived from an EMBL/GenBank/DDBJ whole genome shotgun (WGS) entry which is preliminary data.</text>
</comment>